<keyword evidence="3 9" id="KW-0479">Metal-binding</keyword>
<evidence type="ECO:0000256" key="6">
    <source>
        <dbReference type="ARBA" id="ARBA00023004"/>
    </source>
</evidence>
<dbReference type="SUPFAM" id="SSF48113">
    <property type="entry name" value="Heme-dependent peroxidases"/>
    <property type="match status" value="1"/>
</dbReference>
<feature type="binding site" description="axial binding residue" evidence="9">
    <location>
        <position position="472"/>
    </location>
    <ligand>
        <name>heme b</name>
        <dbReference type="ChEBI" id="CHEBI:60344"/>
    </ligand>
    <ligandPart>
        <name>Fe</name>
        <dbReference type="ChEBI" id="CHEBI:18248"/>
    </ligandPart>
</feature>
<dbReference type="AlphaFoldDB" id="A0AAV7CZ23"/>
<dbReference type="GO" id="GO:0020037">
    <property type="term" value="F:heme binding"/>
    <property type="evidence" value="ECO:0007669"/>
    <property type="project" value="InterPro"/>
</dbReference>
<keyword evidence="2 9" id="KW-0349">Heme</keyword>
<keyword evidence="7" id="KW-1015">Disulfide bond</keyword>
<dbReference type="Gene3D" id="1.10.640.10">
    <property type="entry name" value="Haem peroxidase domain superfamily, animal type"/>
    <property type="match status" value="1"/>
</dbReference>
<dbReference type="PANTHER" id="PTHR11475:SF63">
    <property type="entry name" value="EOSINOPHIL PEROXIDASE"/>
    <property type="match status" value="1"/>
</dbReference>
<dbReference type="GO" id="GO:0046872">
    <property type="term" value="F:metal ion binding"/>
    <property type="evidence" value="ECO:0007669"/>
    <property type="project" value="UniProtKB-KW"/>
</dbReference>
<dbReference type="PROSITE" id="PS50292">
    <property type="entry name" value="PEROXIDASE_3"/>
    <property type="match status" value="1"/>
</dbReference>
<evidence type="ECO:0000256" key="3">
    <source>
        <dbReference type="ARBA" id="ARBA00022723"/>
    </source>
</evidence>
<keyword evidence="12" id="KW-1185">Reference proteome</keyword>
<name>A0AAV7CZ23_ENGPU</name>
<keyword evidence="4 10" id="KW-0732">Signal</keyword>
<evidence type="ECO:0000256" key="1">
    <source>
        <dbReference type="ARBA" id="ARBA00001970"/>
    </source>
</evidence>
<feature type="chain" id="PRO_5043507486" description="Myeloperoxidase" evidence="10">
    <location>
        <begin position="22"/>
        <end position="712"/>
    </location>
</feature>
<dbReference type="Proteomes" id="UP000824782">
    <property type="component" value="Unassembled WGS sequence"/>
</dbReference>
<evidence type="ECO:0000256" key="2">
    <source>
        <dbReference type="ARBA" id="ARBA00022617"/>
    </source>
</evidence>
<dbReference type="CDD" id="cd09824">
    <property type="entry name" value="myeloperoxidase_like"/>
    <property type="match status" value="1"/>
</dbReference>
<keyword evidence="6 9" id="KW-0408">Iron</keyword>
<dbReference type="GO" id="GO:0042742">
    <property type="term" value="P:defense response to bacterium"/>
    <property type="evidence" value="ECO:0007669"/>
    <property type="project" value="TreeGrafter"/>
</dbReference>
<evidence type="ECO:0000256" key="9">
    <source>
        <dbReference type="PIRSR" id="PIRSR619791-2"/>
    </source>
</evidence>
<proteinExistence type="inferred from homology"/>
<dbReference type="GO" id="GO:0006979">
    <property type="term" value="P:response to oxidative stress"/>
    <property type="evidence" value="ECO:0007669"/>
    <property type="project" value="InterPro"/>
</dbReference>
<sequence length="712" mass="80313">MNCRYISAVFLLASLLIQANSDSSPGGENILNNNDVRNSVNEAKKLVDSAYYQTRTSLKVRSKREDAKISDIMAFFKQAVGGARNIVRSADYLDVTLQLVAEKLKINYPQAANVSDYLTEEQNEIIAQLTGCAYQYLPKFCEPAPYRTITGECNNRKKPYLGASGTGFTRLLKPEYEDGISLPRGWTPSRTIHGFTLPLARDVSNEVVKISTESLKLDDGRSLMFMQWAQWIDHDLTFSVPTPTTSSFLQNVDCNNCVKTHPCFSLMFSPGDPRYIKGTECIGMIRTASVCRLTNPVREQMNGLTSYIDASQVYGNDNHVANMLRNNTNQLGLLAINQIFSDNGLSFLSFNGNAPDQCSMSNPSLGVPCFLSGDSRANEQPMLTTFHTLFMREHNRLATELHKLNPHWSEEKLYQEARKIMGAVFQKITYKDWIHLLLGDETSKNIPTYTSYSEDVNPAIANVFTIAFRMGHTLVQPFVYRLAEDYSPASPEPVMPIFETFFAPWRIARQGGIDPILRGMMLNKAKLNLQDQIMVDALRERLFPVVNRIGRDLAALNIQRGRDHGLPGYNAWRRFCGLSAPRNVDELADILKNRELAEKLIHLYGTPENIDIFVGGISEPFNSNGRIGKLFTCLIGNQFRRTRDGDRFYYESPSVFSSAQIRSIQSVTLAQIICANTNIKKVPRNVFMVNKFPEDFIECSNFPVMDLTPWKA</sequence>
<comment type="cofactor">
    <cofactor evidence="1">
        <name>heme b</name>
        <dbReference type="ChEBI" id="CHEBI:60344"/>
    </cofactor>
</comment>
<evidence type="ECO:0008006" key="13">
    <source>
        <dbReference type="Google" id="ProtNLM"/>
    </source>
</evidence>
<protein>
    <recommendedName>
        <fullName evidence="13">Myeloperoxidase</fullName>
    </recommendedName>
</protein>
<evidence type="ECO:0000256" key="5">
    <source>
        <dbReference type="ARBA" id="ARBA00023002"/>
    </source>
</evidence>
<evidence type="ECO:0000256" key="7">
    <source>
        <dbReference type="ARBA" id="ARBA00023157"/>
    </source>
</evidence>
<evidence type="ECO:0000256" key="8">
    <source>
        <dbReference type="ARBA" id="ARBA00061342"/>
    </source>
</evidence>
<dbReference type="InterPro" id="IPR019791">
    <property type="entry name" value="Haem_peroxidase_animal"/>
</dbReference>
<dbReference type="GO" id="GO:0004601">
    <property type="term" value="F:peroxidase activity"/>
    <property type="evidence" value="ECO:0007669"/>
    <property type="project" value="InterPro"/>
</dbReference>
<feature type="signal peptide" evidence="10">
    <location>
        <begin position="1"/>
        <end position="21"/>
    </location>
</feature>
<keyword evidence="5" id="KW-0560">Oxidoreductase</keyword>
<gene>
    <name evidence="11" type="ORF">GDO81_006736</name>
</gene>
<evidence type="ECO:0000313" key="12">
    <source>
        <dbReference type="Proteomes" id="UP000824782"/>
    </source>
</evidence>
<reference evidence="11" key="1">
    <citation type="thesis" date="2020" institute="ProQuest LLC" country="789 East Eisenhower Parkway, Ann Arbor, MI, USA">
        <title>Comparative Genomics and Chromosome Evolution.</title>
        <authorList>
            <person name="Mudd A.B."/>
        </authorList>
    </citation>
    <scope>NUCLEOTIDE SEQUENCE</scope>
    <source>
        <strain evidence="11">237g6f4</strain>
        <tissue evidence="11">Blood</tissue>
    </source>
</reference>
<evidence type="ECO:0000256" key="10">
    <source>
        <dbReference type="SAM" id="SignalP"/>
    </source>
</evidence>
<evidence type="ECO:0000256" key="4">
    <source>
        <dbReference type="ARBA" id="ARBA00022729"/>
    </source>
</evidence>
<dbReference type="InterPro" id="IPR010255">
    <property type="entry name" value="Haem_peroxidase_sf"/>
</dbReference>
<comment type="caution">
    <text evidence="11">The sequence shown here is derived from an EMBL/GenBank/DDBJ whole genome shotgun (WGS) entry which is preliminary data.</text>
</comment>
<accession>A0AAV7CZ23</accession>
<evidence type="ECO:0000313" key="11">
    <source>
        <dbReference type="EMBL" id="KAG8590364.1"/>
    </source>
</evidence>
<organism evidence="11 12">
    <name type="scientific">Engystomops pustulosus</name>
    <name type="common">Tungara frog</name>
    <name type="synonym">Physalaemus pustulosus</name>
    <dbReference type="NCBI Taxonomy" id="76066"/>
    <lineage>
        <taxon>Eukaryota</taxon>
        <taxon>Metazoa</taxon>
        <taxon>Chordata</taxon>
        <taxon>Craniata</taxon>
        <taxon>Vertebrata</taxon>
        <taxon>Euteleostomi</taxon>
        <taxon>Amphibia</taxon>
        <taxon>Batrachia</taxon>
        <taxon>Anura</taxon>
        <taxon>Neobatrachia</taxon>
        <taxon>Hyloidea</taxon>
        <taxon>Leptodactylidae</taxon>
        <taxon>Leiuperinae</taxon>
        <taxon>Engystomops</taxon>
    </lineage>
</organism>
<dbReference type="GO" id="GO:0005615">
    <property type="term" value="C:extracellular space"/>
    <property type="evidence" value="ECO:0007669"/>
    <property type="project" value="TreeGrafter"/>
</dbReference>
<dbReference type="EMBL" id="WNYA01000002">
    <property type="protein sequence ID" value="KAG8590364.1"/>
    <property type="molecule type" value="Genomic_DNA"/>
</dbReference>
<dbReference type="FunFam" id="1.10.640.10:FF:000001">
    <property type="entry name" value="Peroxidasin homolog"/>
    <property type="match status" value="1"/>
</dbReference>
<comment type="similarity">
    <text evidence="8">Belongs to the peroxidase family. XPO subfamily.</text>
</comment>
<dbReference type="PRINTS" id="PR00457">
    <property type="entry name" value="ANPEROXIDASE"/>
</dbReference>
<dbReference type="Pfam" id="PF03098">
    <property type="entry name" value="An_peroxidase"/>
    <property type="match status" value="1"/>
</dbReference>
<dbReference type="PANTHER" id="PTHR11475">
    <property type="entry name" value="OXIDASE/PEROXIDASE"/>
    <property type="match status" value="1"/>
</dbReference>
<dbReference type="InterPro" id="IPR037120">
    <property type="entry name" value="Haem_peroxidase_sf_animal"/>
</dbReference>